<dbReference type="OrthoDB" id="41492at2759"/>
<reference evidence="2 3" key="1">
    <citation type="journal article" date="2013" name="Genome Biol.">
        <title>Genome of Acanthamoeba castellanii highlights extensive lateral gene transfer and early evolution of tyrosine kinase signaling.</title>
        <authorList>
            <person name="Clarke M."/>
            <person name="Lohan A.J."/>
            <person name="Liu B."/>
            <person name="Lagkouvardos I."/>
            <person name="Roy S."/>
            <person name="Zafar N."/>
            <person name="Bertelli C."/>
            <person name="Schilde C."/>
            <person name="Kianianmomeni A."/>
            <person name="Burglin T.R."/>
            <person name="Frech C."/>
            <person name="Turcotte B."/>
            <person name="Kopec K.O."/>
            <person name="Synnott J.M."/>
            <person name="Choo C."/>
            <person name="Paponov I."/>
            <person name="Finkler A."/>
            <person name="Soon Heng Tan C."/>
            <person name="Hutchins A.P."/>
            <person name="Weinmeier T."/>
            <person name="Rattei T."/>
            <person name="Chu J.S."/>
            <person name="Gimenez G."/>
            <person name="Irimia M."/>
            <person name="Rigden D.J."/>
            <person name="Fitzpatrick D.A."/>
            <person name="Lorenzo-Morales J."/>
            <person name="Bateman A."/>
            <person name="Chiu C.H."/>
            <person name="Tang P."/>
            <person name="Hegemann P."/>
            <person name="Fromm H."/>
            <person name="Raoult D."/>
            <person name="Greub G."/>
            <person name="Miranda-Saavedra D."/>
            <person name="Chen N."/>
            <person name="Nash P."/>
            <person name="Ginger M.L."/>
            <person name="Horn M."/>
            <person name="Schaap P."/>
            <person name="Caler L."/>
            <person name="Loftus B."/>
        </authorList>
    </citation>
    <scope>NUCLEOTIDE SEQUENCE [LARGE SCALE GENOMIC DNA]</scope>
    <source>
        <strain evidence="2 3">Neff</strain>
    </source>
</reference>
<organism evidence="2 3">
    <name type="scientific">Acanthamoeba castellanii (strain ATCC 30010 / Neff)</name>
    <dbReference type="NCBI Taxonomy" id="1257118"/>
    <lineage>
        <taxon>Eukaryota</taxon>
        <taxon>Amoebozoa</taxon>
        <taxon>Discosea</taxon>
        <taxon>Longamoebia</taxon>
        <taxon>Centramoebida</taxon>
        <taxon>Acanthamoebidae</taxon>
        <taxon>Acanthamoeba</taxon>
    </lineage>
</organism>
<dbReference type="Gene3D" id="3.40.50.720">
    <property type="entry name" value="NAD(P)-binding Rossmann-like Domain"/>
    <property type="match status" value="1"/>
</dbReference>
<dbReference type="KEGG" id="acan:ACA1_111960"/>
<dbReference type="PANTHER" id="PTHR13812">
    <property type="entry name" value="KETIMINE REDUCTASE MU-CRYSTALLIN"/>
    <property type="match status" value="1"/>
</dbReference>
<gene>
    <name evidence="2" type="ORF">ACA1_111960</name>
</gene>
<dbReference type="InterPro" id="IPR003462">
    <property type="entry name" value="ODC_Mu_crystall"/>
</dbReference>
<sequence length="351" mass="37397">MSSKISQAEKGSSQQLVLLDDDEVRQAITAREAIKVVGEAFVQLHTKDAQVPLRTGIATSEPGAATFFMPARVAKTGALGIKLVSVRPSNAGRGLPTVPAVVMLLDEPTGLPATQLTAIRTAAGSAVATNALAKKNAHVMVVFGVGEQAQAHTEAICTVRSIKEVYLINRTKSKALDLQQRYQAAVGHGYTEITWHVVDKDSEDENKAVSRADIIVTATNSSKPIFNGKYLKPGVHINAIGSYSHSMQELDETTVQSAKIVVDNREAALKEAGDIVIPLEKGLITTSSIVAELGQVLAEEMEVRQSDEDITLFKSVGNAVQDVSVAHAVFLAAQKRGLGERIAFNPTAARL</sequence>
<evidence type="ECO:0000256" key="1">
    <source>
        <dbReference type="ARBA" id="ARBA00008903"/>
    </source>
</evidence>
<dbReference type="STRING" id="1257118.L8H5A8"/>
<dbReference type="GO" id="GO:0005737">
    <property type="term" value="C:cytoplasm"/>
    <property type="evidence" value="ECO:0007669"/>
    <property type="project" value="TreeGrafter"/>
</dbReference>
<dbReference type="InterPro" id="IPR036291">
    <property type="entry name" value="NAD(P)-bd_dom_sf"/>
</dbReference>
<accession>L8H5A8</accession>
<dbReference type="Pfam" id="PF02423">
    <property type="entry name" value="OCD_Mu_crystall"/>
    <property type="match status" value="1"/>
</dbReference>
<proteinExistence type="inferred from homology"/>
<dbReference type="OMA" id="VKIVNVH"/>
<evidence type="ECO:0000313" key="3">
    <source>
        <dbReference type="Proteomes" id="UP000011083"/>
    </source>
</evidence>
<dbReference type="PIRSF" id="PIRSF001439">
    <property type="entry name" value="CryM"/>
    <property type="match status" value="1"/>
</dbReference>
<dbReference type="GO" id="GO:0019752">
    <property type="term" value="P:carboxylic acid metabolic process"/>
    <property type="evidence" value="ECO:0007669"/>
    <property type="project" value="UniProtKB-ARBA"/>
</dbReference>
<dbReference type="SUPFAM" id="SSF51735">
    <property type="entry name" value="NAD(P)-binding Rossmann-fold domains"/>
    <property type="match status" value="1"/>
</dbReference>
<evidence type="ECO:0000313" key="2">
    <source>
        <dbReference type="EMBL" id="ELR19923.1"/>
    </source>
</evidence>
<comment type="similarity">
    <text evidence="1">Belongs to the ornithine cyclodeaminase/mu-crystallin family.</text>
</comment>
<dbReference type="GO" id="GO:0016491">
    <property type="term" value="F:oxidoreductase activity"/>
    <property type="evidence" value="ECO:0007669"/>
    <property type="project" value="UniProtKB-ARBA"/>
</dbReference>
<keyword evidence="3" id="KW-1185">Reference proteome</keyword>
<name>L8H5A8_ACACF</name>
<protein>
    <submittedName>
        <fullName evidence="2">Ornithine cyclodeaminase</fullName>
    </submittedName>
</protein>
<dbReference type="RefSeq" id="XP_004342032.1">
    <property type="nucleotide sequence ID" value="XM_004341983.1"/>
</dbReference>
<dbReference type="Gene3D" id="3.30.1780.10">
    <property type="entry name" value="ornithine cyclodeaminase, domain 1"/>
    <property type="match status" value="1"/>
</dbReference>
<dbReference type="VEuPathDB" id="AmoebaDB:ACA1_111960"/>
<dbReference type="InterPro" id="IPR023401">
    <property type="entry name" value="ODC_N"/>
</dbReference>
<dbReference type="EMBL" id="KB007926">
    <property type="protein sequence ID" value="ELR19923.1"/>
    <property type="molecule type" value="Genomic_DNA"/>
</dbReference>
<dbReference type="PANTHER" id="PTHR13812:SF19">
    <property type="entry name" value="KETIMINE REDUCTASE MU-CRYSTALLIN"/>
    <property type="match status" value="1"/>
</dbReference>
<dbReference type="GeneID" id="14920760"/>
<dbReference type="Proteomes" id="UP000011083">
    <property type="component" value="Unassembled WGS sequence"/>
</dbReference>
<dbReference type="AlphaFoldDB" id="L8H5A8"/>
<dbReference type="FunFam" id="3.40.50.720:FF:000311">
    <property type="entry name" value="Ornithine cyclodeaminase"/>
    <property type="match status" value="1"/>
</dbReference>